<evidence type="ECO:0000313" key="3">
    <source>
        <dbReference type="Proteomes" id="UP000324800"/>
    </source>
</evidence>
<sequence>MLFTLNATLQQVTDKFHSIDFPEVDVRNFTIISDKTLPHLAQSSQIYEDYDKQCEFEDDAEGVRAIFDNAGYLTYLAYLKNVSVSASYSISCVGYYYDDQGHRHVPSQKCDEISTYATPLFLQHGFADESCYPSNLNITEQCPDQCINNDTITLKPNNNTDLGAFIALNKSAIEAKILMLRYGTFIMTYQYSPYDFFDFTKKFDKDSSVLYVKNKSKSNIQYNSLRQTSIINKQHQQRQKRKTLKEYAQEIKDNKINNTQPSNDESLFPFVVTVYGYGERSVKQGDAGDNFWLVKGERELFTIDEKPLGTFYRVAIQDELYTNSSIDATFFARSKTLPASGTWSIRGIQWRSNFMITMFLTLVVLFV</sequence>
<evidence type="ECO:0000313" key="2">
    <source>
        <dbReference type="EMBL" id="KAA6386840.1"/>
    </source>
</evidence>
<organism evidence="2 3">
    <name type="scientific">Streblomastix strix</name>
    <dbReference type="NCBI Taxonomy" id="222440"/>
    <lineage>
        <taxon>Eukaryota</taxon>
        <taxon>Metamonada</taxon>
        <taxon>Preaxostyla</taxon>
        <taxon>Oxymonadida</taxon>
        <taxon>Streblomastigidae</taxon>
        <taxon>Streblomastix</taxon>
    </lineage>
</organism>
<dbReference type="EMBL" id="SNRW01004628">
    <property type="protein sequence ID" value="KAA6386840.1"/>
    <property type="molecule type" value="Genomic_DNA"/>
</dbReference>
<proteinExistence type="predicted"/>
<dbReference type="Proteomes" id="UP000324800">
    <property type="component" value="Unassembled WGS sequence"/>
</dbReference>
<reference evidence="2 3" key="1">
    <citation type="submission" date="2019-03" db="EMBL/GenBank/DDBJ databases">
        <title>Single cell metagenomics reveals metabolic interactions within the superorganism composed of flagellate Streblomastix strix and complex community of Bacteroidetes bacteria on its surface.</title>
        <authorList>
            <person name="Treitli S.C."/>
            <person name="Kolisko M."/>
            <person name="Husnik F."/>
            <person name="Keeling P."/>
            <person name="Hampl V."/>
        </authorList>
    </citation>
    <scope>NUCLEOTIDE SEQUENCE [LARGE SCALE GENOMIC DNA]</scope>
    <source>
        <strain evidence="2">ST1C</strain>
    </source>
</reference>
<dbReference type="InterPro" id="IPR000595">
    <property type="entry name" value="cNMP-bd_dom"/>
</dbReference>
<gene>
    <name evidence="2" type="ORF">EZS28_017633</name>
</gene>
<evidence type="ECO:0000259" key="1">
    <source>
        <dbReference type="PROSITE" id="PS50042"/>
    </source>
</evidence>
<comment type="caution">
    <text evidence="2">The sequence shown here is derived from an EMBL/GenBank/DDBJ whole genome shotgun (WGS) entry which is preliminary data.</text>
</comment>
<protein>
    <recommendedName>
        <fullName evidence="1">Cyclic nucleotide-binding domain-containing protein</fullName>
    </recommendedName>
</protein>
<accession>A0A5J4VWI9</accession>
<dbReference type="PROSITE" id="PS50042">
    <property type="entry name" value="CNMP_BINDING_3"/>
    <property type="match status" value="1"/>
</dbReference>
<name>A0A5J4VWI9_9EUKA</name>
<dbReference type="AlphaFoldDB" id="A0A5J4VWI9"/>
<feature type="domain" description="Cyclic nucleotide-binding" evidence="1">
    <location>
        <begin position="275"/>
        <end position="294"/>
    </location>
</feature>